<comment type="caution">
    <text evidence="3">The sequence shown here is derived from an EMBL/GenBank/DDBJ whole genome shotgun (WGS) entry which is preliminary data.</text>
</comment>
<comment type="similarity">
    <text evidence="1">Belongs to the nematode receptor-like protein sre family.</text>
</comment>
<dbReference type="PANTHER" id="PTHR47521">
    <property type="entry name" value="SERPENTINE RECEPTOR, CLASS E (EPSILON)-RELATED"/>
    <property type="match status" value="1"/>
</dbReference>
<keyword evidence="4" id="KW-1185">Reference proteome</keyword>
<feature type="transmembrane region" description="Helical" evidence="2">
    <location>
        <begin position="367"/>
        <end position="393"/>
    </location>
</feature>
<dbReference type="Pfam" id="PF03125">
    <property type="entry name" value="Sre"/>
    <property type="match status" value="2"/>
</dbReference>
<evidence type="ECO:0000313" key="3">
    <source>
        <dbReference type="EMBL" id="GMS78509.1"/>
    </source>
</evidence>
<dbReference type="Proteomes" id="UP001432027">
    <property type="component" value="Unassembled WGS sequence"/>
</dbReference>
<feature type="transmembrane region" description="Helical" evidence="2">
    <location>
        <begin position="453"/>
        <end position="478"/>
    </location>
</feature>
<evidence type="ECO:0000256" key="1">
    <source>
        <dbReference type="ARBA" id="ARBA00006803"/>
    </source>
</evidence>
<sequence>IRACFVNAIFRVILGSGARIIILHHQYFGSDDAIWLTMASCHREAFLNFFNGAYEKESPATILVFVANEIILDSISWTNTICLVFEYVSIYTNAMVMACLLMAGAFSFVVLYRFNLKEIAHIKKGAVVNSYSISRSFQIRENIAVFQMMLRVVFPTVIFNGPAYFFFFAYLLIPADCGHDFMKHISIAMFDLWISIAYRRGSQTEADVYFKMFTLDMNKLFQCCMIFAQLLALPVVTYRMYRTKALHRNIRLLLIHTFISTGMSSVCRLGLIYFQYTGIPSPGSGKAIIVLLASIGRELGLGIVVSIPFIIAIERMVATRHWSWWVHFAQRFIDVTPSSKLDMMCSENIRLFFIKINRYEKEAIGTLWVFVLTLFISVFAALINGVCFIYGLYHEVGNLLAFAIIIAFGMAALAYIYHRNVVQMRKISLGARVNGYSVSHSYQIRENVTLMKFLFKLIVPSLMFAGPSFIAFTIFILLPNEADFFRHISVALFDIFVEGFHMMISVFLWYFVPRLRQNASLPTLDSAQETNQYFDWLTRDLNRVAVSHNGNSVHTAI</sequence>
<dbReference type="InterPro" id="IPR004151">
    <property type="entry name" value="7TM_GPCR_serpentine_rcpt_Sre"/>
</dbReference>
<dbReference type="EMBL" id="BTSX01000001">
    <property type="protein sequence ID" value="GMS78509.1"/>
    <property type="molecule type" value="Genomic_DNA"/>
</dbReference>
<reference evidence="3" key="1">
    <citation type="submission" date="2023-10" db="EMBL/GenBank/DDBJ databases">
        <title>Genome assembly of Pristionchus species.</title>
        <authorList>
            <person name="Yoshida K."/>
            <person name="Sommer R.J."/>
        </authorList>
    </citation>
    <scope>NUCLEOTIDE SEQUENCE</scope>
    <source>
        <strain evidence="3">RS0144</strain>
    </source>
</reference>
<evidence type="ECO:0008006" key="5">
    <source>
        <dbReference type="Google" id="ProtNLM"/>
    </source>
</evidence>
<dbReference type="GO" id="GO:0016020">
    <property type="term" value="C:membrane"/>
    <property type="evidence" value="ECO:0007669"/>
    <property type="project" value="InterPro"/>
</dbReference>
<protein>
    <recommendedName>
        <fullName evidence="5">G protein-coupled receptor</fullName>
    </recommendedName>
</protein>
<dbReference type="AlphaFoldDB" id="A0AAV5SB76"/>
<feature type="transmembrane region" description="Helical" evidence="2">
    <location>
        <begin position="219"/>
        <end position="241"/>
    </location>
</feature>
<dbReference type="GO" id="GO:0007606">
    <property type="term" value="P:sensory perception of chemical stimulus"/>
    <property type="evidence" value="ECO:0007669"/>
    <property type="project" value="InterPro"/>
</dbReference>
<feature type="transmembrane region" description="Helical" evidence="2">
    <location>
        <begin position="399"/>
        <end position="417"/>
    </location>
</feature>
<feature type="transmembrane region" description="Helical" evidence="2">
    <location>
        <begin position="490"/>
        <end position="512"/>
    </location>
</feature>
<keyword evidence="2" id="KW-0472">Membrane</keyword>
<keyword evidence="2" id="KW-1133">Transmembrane helix</keyword>
<gene>
    <name evidence="3" type="ORF">PENTCL1PPCAC_684</name>
</gene>
<evidence type="ECO:0000256" key="2">
    <source>
        <dbReference type="SAM" id="Phobius"/>
    </source>
</evidence>
<keyword evidence="2" id="KW-0812">Transmembrane</keyword>
<dbReference type="PANTHER" id="PTHR47521:SF7">
    <property type="entry name" value="SERPENTINE RECEPTOR CLASS EPSILON-6"/>
    <property type="match status" value="1"/>
</dbReference>
<feature type="transmembrane region" description="Helical" evidence="2">
    <location>
        <begin position="152"/>
        <end position="173"/>
    </location>
</feature>
<name>A0AAV5SB76_9BILA</name>
<feature type="transmembrane region" description="Helical" evidence="2">
    <location>
        <begin position="288"/>
        <end position="313"/>
    </location>
</feature>
<feature type="transmembrane region" description="Helical" evidence="2">
    <location>
        <begin position="253"/>
        <end position="276"/>
    </location>
</feature>
<accession>A0AAV5SB76</accession>
<feature type="non-terminal residue" evidence="3">
    <location>
        <position position="557"/>
    </location>
</feature>
<feature type="transmembrane region" description="Helical" evidence="2">
    <location>
        <begin position="94"/>
        <end position="114"/>
    </location>
</feature>
<feature type="non-terminal residue" evidence="3">
    <location>
        <position position="1"/>
    </location>
</feature>
<proteinExistence type="inferred from homology"/>
<dbReference type="InterPro" id="IPR052860">
    <property type="entry name" value="NRL-GPCR1"/>
</dbReference>
<evidence type="ECO:0000313" key="4">
    <source>
        <dbReference type="Proteomes" id="UP001432027"/>
    </source>
</evidence>
<organism evidence="3 4">
    <name type="scientific">Pristionchus entomophagus</name>
    <dbReference type="NCBI Taxonomy" id="358040"/>
    <lineage>
        <taxon>Eukaryota</taxon>
        <taxon>Metazoa</taxon>
        <taxon>Ecdysozoa</taxon>
        <taxon>Nematoda</taxon>
        <taxon>Chromadorea</taxon>
        <taxon>Rhabditida</taxon>
        <taxon>Rhabditina</taxon>
        <taxon>Diplogasteromorpha</taxon>
        <taxon>Diplogasteroidea</taxon>
        <taxon>Neodiplogasteridae</taxon>
        <taxon>Pristionchus</taxon>
    </lineage>
</organism>